<sequence length="370" mass="41574">MQSLSIFHASEDGLRPASDDQGPASAALLRMKALHEMELRSILKSMEENAVRRKTQGNMAMEKGEFRQAVKEYSCALQHAGDMMDFLELEKSPALNGYQLRALAKGMPLPQRGPKALQPFRAVAFASRALAFLRLDAYEQCLEDATAACDLEPKYLKAWIRRACALAALNRRADAEDALNEALEKACHSDLLREQVCKLLVNLHNLVNVVVKPPEKDLPVIYKDSERPKKTKTWREVVTVPVAGCDGASVQVPRHELRKFLQEDWKPTLSGAAIWAQSHQELFLVLRLPRRPKVSELRIEISPRHLLGFLRKPGMTSVTEDDFDLLINAELLVAVKPSECSWQLEQVADATDLHVTLHKEVAQMVLEGFK</sequence>
<dbReference type="SUPFAM" id="SSF48452">
    <property type="entry name" value="TPR-like"/>
    <property type="match status" value="1"/>
</dbReference>
<dbReference type="InterPro" id="IPR011990">
    <property type="entry name" value="TPR-like_helical_dom_sf"/>
</dbReference>
<dbReference type="InterPro" id="IPR008978">
    <property type="entry name" value="HSP20-like_chaperone"/>
</dbReference>
<dbReference type="Proteomes" id="UP001642484">
    <property type="component" value="Unassembled WGS sequence"/>
</dbReference>
<dbReference type="SMART" id="SM00028">
    <property type="entry name" value="TPR"/>
    <property type="match status" value="3"/>
</dbReference>
<reference evidence="1 2" key="1">
    <citation type="submission" date="2024-02" db="EMBL/GenBank/DDBJ databases">
        <authorList>
            <person name="Chen Y."/>
            <person name="Shah S."/>
            <person name="Dougan E. K."/>
            <person name="Thang M."/>
            <person name="Chan C."/>
        </authorList>
    </citation>
    <scope>NUCLEOTIDE SEQUENCE [LARGE SCALE GENOMIC DNA]</scope>
</reference>
<dbReference type="InterPro" id="IPR007052">
    <property type="entry name" value="CS_dom"/>
</dbReference>
<protein>
    <submittedName>
        <fullName evidence="1">Uncharacterized protein</fullName>
    </submittedName>
</protein>
<evidence type="ECO:0000313" key="1">
    <source>
        <dbReference type="EMBL" id="CAK9047968.1"/>
    </source>
</evidence>
<dbReference type="EMBL" id="CAXAMN010016335">
    <property type="protein sequence ID" value="CAK9047968.1"/>
    <property type="molecule type" value="Genomic_DNA"/>
</dbReference>
<proteinExistence type="predicted"/>
<organism evidence="1 2">
    <name type="scientific">Durusdinium trenchii</name>
    <dbReference type="NCBI Taxonomy" id="1381693"/>
    <lineage>
        <taxon>Eukaryota</taxon>
        <taxon>Sar</taxon>
        <taxon>Alveolata</taxon>
        <taxon>Dinophyceae</taxon>
        <taxon>Suessiales</taxon>
        <taxon>Symbiodiniaceae</taxon>
        <taxon>Durusdinium</taxon>
    </lineage>
</organism>
<dbReference type="SUPFAM" id="SSF49764">
    <property type="entry name" value="HSP20-like chaperones"/>
    <property type="match status" value="1"/>
</dbReference>
<dbReference type="Pfam" id="PF04969">
    <property type="entry name" value="CS"/>
    <property type="match status" value="1"/>
</dbReference>
<dbReference type="Gene3D" id="2.60.40.790">
    <property type="match status" value="1"/>
</dbReference>
<dbReference type="PANTHER" id="PTHR22904">
    <property type="entry name" value="TPR REPEAT CONTAINING PROTEIN"/>
    <property type="match status" value="1"/>
</dbReference>
<comment type="caution">
    <text evidence="1">The sequence shown here is derived from an EMBL/GenBank/DDBJ whole genome shotgun (WGS) entry which is preliminary data.</text>
</comment>
<gene>
    <name evidence="1" type="ORF">CCMP2556_LOCUS24758</name>
</gene>
<evidence type="ECO:0000313" key="2">
    <source>
        <dbReference type="Proteomes" id="UP001642484"/>
    </source>
</evidence>
<accession>A0ABP0M907</accession>
<keyword evidence="2" id="KW-1185">Reference proteome</keyword>
<dbReference type="InterPro" id="IPR019734">
    <property type="entry name" value="TPR_rpt"/>
</dbReference>
<dbReference type="PANTHER" id="PTHR22904:SF523">
    <property type="entry name" value="STRESS-INDUCED-PHOSPHOPROTEIN 1"/>
    <property type="match status" value="1"/>
</dbReference>
<name>A0ABP0M907_9DINO</name>
<dbReference type="PROSITE" id="PS51203">
    <property type="entry name" value="CS"/>
    <property type="match status" value="1"/>
</dbReference>
<dbReference type="Gene3D" id="1.25.40.10">
    <property type="entry name" value="Tetratricopeptide repeat domain"/>
    <property type="match status" value="1"/>
</dbReference>